<accession>T0HRZ1</accession>
<evidence type="ECO:0000313" key="1">
    <source>
        <dbReference type="EMBL" id="EQB02110.1"/>
    </source>
</evidence>
<sequence length="58" mass="6940">MREHVKQIEVLLGSSVKRLNRWTDMRRHIRFGGFAFDDRFSSSKQLDVGKLPFHDHQE</sequence>
<gene>
    <name evidence="1" type="ORF">L485_08850</name>
</gene>
<proteinExistence type="predicted"/>
<reference evidence="1 2" key="1">
    <citation type="journal article" date="2013" name="Genome Announc.">
        <title>Draft Genome Sequence of a Hexachlorocyclohexane-Degrading Bacterium, Sphingobium baderi Strain LL03T.</title>
        <authorList>
            <person name="Kaur J."/>
            <person name="Verma H."/>
            <person name="Tripathi C."/>
            <person name="Khurana J.P."/>
            <person name="Lal R."/>
        </authorList>
    </citation>
    <scope>NUCLEOTIDE SEQUENCE [LARGE SCALE GENOMIC DNA]</scope>
    <source>
        <strain evidence="1 2">LL03</strain>
    </source>
</reference>
<dbReference type="AlphaFoldDB" id="T0HRZ1"/>
<keyword evidence="2" id="KW-1185">Reference proteome</keyword>
<organism evidence="1 2">
    <name type="scientific">Sphingobium baderi LL03</name>
    <dbReference type="NCBI Taxonomy" id="1114964"/>
    <lineage>
        <taxon>Bacteria</taxon>
        <taxon>Pseudomonadati</taxon>
        <taxon>Pseudomonadota</taxon>
        <taxon>Alphaproteobacteria</taxon>
        <taxon>Sphingomonadales</taxon>
        <taxon>Sphingomonadaceae</taxon>
        <taxon>Sphingobium</taxon>
    </lineage>
</organism>
<protein>
    <submittedName>
        <fullName evidence="1">Uncharacterized protein</fullName>
    </submittedName>
</protein>
<dbReference type="Proteomes" id="UP000015524">
    <property type="component" value="Unassembled WGS sequence"/>
</dbReference>
<evidence type="ECO:0000313" key="2">
    <source>
        <dbReference type="Proteomes" id="UP000015524"/>
    </source>
</evidence>
<dbReference type="EMBL" id="ATIB01000050">
    <property type="protein sequence ID" value="EQB02110.1"/>
    <property type="molecule type" value="Genomic_DNA"/>
</dbReference>
<dbReference type="PATRIC" id="fig|1114964.3.peg.1725"/>
<name>T0HRZ1_9SPHN</name>
<comment type="caution">
    <text evidence="1">The sequence shown here is derived from an EMBL/GenBank/DDBJ whole genome shotgun (WGS) entry which is preliminary data.</text>
</comment>